<gene>
    <name evidence="1" type="ORF">E3U43_017919</name>
</gene>
<reference evidence="1" key="1">
    <citation type="submission" date="2018-11" db="EMBL/GenBank/DDBJ databases">
        <title>The sequence and de novo assembly of Larimichthys crocea genome using PacBio and Hi-C technologies.</title>
        <authorList>
            <person name="Xu P."/>
            <person name="Chen B."/>
            <person name="Zhou Z."/>
            <person name="Ke Q."/>
            <person name="Wu Y."/>
            <person name="Bai H."/>
            <person name="Pu F."/>
        </authorList>
    </citation>
    <scope>NUCLEOTIDE SEQUENCE</scope>
    <source>
        <tissue evidence="1">Muscle</tissue>
    </source>
</reference>
<comment type="caution">
    <text evidence="1">The sequence shown here is derived from an EMBL/GenBank/DDBJ whole genome shotgun (WGS) entry which is preliminary data.</text>
</comment>
<protein>
    <submittedName>
        <fullName evidence="1">Uncharacterized protein</fullName>
    </submittedName>
</protein>
<evidence type="ECO:0000313" key="2">
    <source>
        <dbReference type="Proteomes" id="UP000793456"/>
    </source>
</evidence>
<organism evidence="1 2">
    <name type="scientific">Larimichthys crocea</name>
    <name type="common">Large yellow croaker</name>
    <name type="synonym">Pseudosciaena crocea</name>
    <dbReference type="NCBI Taxonomy" id="215358"/>
    <lineage>
        <taxon>Eukaryota</taxon>
        <taxon>Metazoa</taxon>
        <taxon>Chordata</taxon>
        <taxon>Craniata</taxon>
        <taxon>Vertebrata</taxon>
        <taxon>Euteleostomi</taxon>
        <taxon>Actinopterygii</taxon>
        <taxon>Neopterygii</taxon>
        <taxon>Teleostei</taxon>
        <taxon>Neoteleostei</taxon>
        <taxon>Acanthomorphata</taxon>
        <taxon>Eupercaria</taxon>
        <taxon>Sciaenidae</taxon>
        <taxon>Larimichthys</taxon>
    </lineage>
</organism>
<name>A0ACD3R2C5_LARCR</name>
<dbReference type="EMBL" id="CM011684">
    <property type="protein sequence ID" value="TMS12844.1"/>
    <property type="molecule type" value="Genomic_DNA"/>
</dbReference>
<sequence>MRSTSPHLHMLPAVESLITPPSMALSARSSLALDLSLKGAGTGAGVMLRGGIIGGSAIGEEYEEEDEEDGDGTRTGGVRREATACLSEDSTPEVDMHFSKKFLNVFMNGRSSSSSAESFGLYSCIINGEEKDQSHRAVYRFVPRHDDELELEVDDPLLVEVQSEDYWYEGYNMRTGARGIFPAYYAIEVTKDPESFKVKSSEWMDRYRLKFLGSVQVPFHKGNDVLCAAMQKIATNRRMTVKYNPPSSCILEISVKGIKLAVQEDYYACDRSNECNHFFQLKNVSFCGYHPKNSKYFGFITKHPADQRFACHVFVSENSTKPLAESVGTDRYNREVIVSGSLYMLWVFDGFLPGRVKDRLVAIRYHQSFQSNKSSFRGKIKGLVTAMRSTAVTAGISCCFVLLLFSLNFLYSEEQWRTVVRPKIQITDSLNFGARENVETRTTWNAPIMWEGMFDPNLYDQKHIEGKSAVALTVFAVGRYLDAYLKTFLVSAEQHFMLGLPVTYYVFTDLPEKVPNVMLNAKRHLKIIQVQKYSRWQDISMMRMKMISEIIETDIRYHFSYVFCFDVDQEFKGRFGSEALGDSVALLHAHYYKLPKERFTYDRNPKSKAFMETGDFYYHAAIFGGLWENVKNLTDTCYVNIMEDKLYDCGGSVAR</sequence>
<evidence type="ECO:0000313" key="1">
    <source>
        <dbReference type="EMBL" id="TMS12844.1"/>
    </source>
</evidence>
<proteinExistence type="predicted"/>
<dbReference type="Proteomes" id="UP000793456">
    <property type="component" value="Chromosome XI"/>
</dbReference>
<keyword evidence="2" id="KW-1185">Reference proteome</keyword>
<accession>A0ACD3R2C5</accession>